<organism evidence="1 2">
    <name type="scientific">Candidatus Kaiserbacteria bacterium RIFCSPHIGHO2_02_FULL_55_25</name>
    <dbReference type="NCBI Taxonomy" id="1798498"/>
    <lineage>
        <taxon>Bacteria</taxon>
        <taxon>Candidatus Kaiseribacteriota</taxon>
    </lineage>
</organism>
<sequence>MAKDDFLGGFMGNPARARILRVFMFNPSESFTLPVLAKRAGVSLKATTREAKKLLEWGVVKKGKTVSIIIGNTKRVIKGKQKIDTWAVNTEWKHARALSSFVHEVSPVRYSAIVGAMKRTGRVSAIILSGSFMGDDSRPADLLVALDSLNERRVEAAIKTLEPAFGREIRYAAFTTPEFRYRMTVQDKLIRDTLDFPHLVLLDRTRLL</sequence>
<evidence type="ECO:0008006" key="3">
    <source>
        <dbReference type="Google" id="ProtNLM"/>
    </source>
</evidence>
<dbReference type="EMBL" id="MFLL01000033">
    <property type="protein sequence ID" value="OGG68438.1"/>
    <property type="molecule type" value="Genomic_DNA"/>
</dbReference>
<dbReference type="Proteomes" id="UP000176914">
    <property type="component" value="Unassembled WGS sequence"/>
</dbReference>
<gene>
    <name evidence="1" type="ORF">A3C20_00640</name>
</gene>
<accession>A0A1F6E456</accession>
<comment type="caution">
    <text evidence="1">The sequence shown here is derived from an EMBL/GenBank/DDBJ whole genome shotgun (WGS) entry which is preliminary data.</text>
</comment>
<reference evidence="1 2" key="1">
    <citation type="journal article" date="2016" name="Nat. Commun.">
        <title>Thousands of microbial genomes shed light on interconnected biogeochemical processes in an aquifer system.</title>
        <authorList>
            <person name="Anantharaman K."/>
            <person name="Brown C.T."/>
            <person name="Hug L.A."/>
            <person name="Sharon I."/>
            <person name="Castelle C.J."/>
            <person name="Probst A.J."/>
            <person name="Thomas B.C."/>
            <person name="Singh A."/>
            <person name="Wilkins M.J."/>
            <person name="Karaoz U."/>
            <person name="Brodie E.L."/>
            <person name="Williams K.H."/>
            <person name="Hubbard S.S."/>
            <person name="Banfield J.F."/>
        </authorList>
    </citation>
    <scope>NUCLEOTIDE SEQUENCE [LARGE SCALE GENOMIC DNA]</scope>
</reference>
<name>A0A1F6E456_9BACT</name>
<evidence type="ECO:0000313" key="1">
    <source>
        <dbReference type="EMBL" id="OGG68438.1"/>
    </source>
</evidence>
<dbReference type="AlphaFoldDB" id="A0A1F6E456"/>
<protein>
    <recommendedName>
        <fullName evidence="3">HTH arsR-type domain-containing protein</fullName>
    </recommendedName>
</protein>
<proteinExistence type="predicted"/>
<evidence type="ECO:0000313" key="2">
    <source>
        <dbReference type="Proteomes" id="UP000176914"/>
    </source>
</evidence>